<dbReference type="Gene3D" id="3.20.20.150">
    <property type="entry name" value="Divalent-metal-dependent TIM barrel enzymes"/>
    <property type="match status" value="1"/>
</dbReference>
<dbReference type="AlphaFoldDB" id="A0A6C2UPZ3"/>
<dbReference type="Pfam" id="PF01261">
    <property type="entry name" value="AP_endonuc_2"/>
    <property type="match status" value="1"/>
</dbReference>
<evidence type="ECO:0000313" key="3">
    <source>
        <dbReference type="EMBL" id="VGO21076.1"/>
    </source>
</evidence>
<dbReference type="Proteomes" id="UP000346198">
    <property type="component" value="Unassembled WGS sequence"/>
</dbReference>
<evidence type="ECO:0000259" key="2">
    <source>
        <dbReference type="Pfam" id="PF01261"/>
    </source>
</evidence>
<feature type="signal peptide" evidence="1">
    <location>
        <begin position="1"/>
        <end position="23"/>
    </location>
</feature>
<dbReference type="PANTHER" id="PTHR12110:SF53">
    <property type="entry name" value="BLR5974 PROTEIN"/>
    <property type="match status" value="1"/>
</dbReference>
<keyword evidence="4" id="KW-1185">Reference proteome</keyword>
<proteinExistence type="predicted"/>
<dbReference type="EMBL" id="CAAHFH010000002">
    <property type="protein sequence ID" value="VGO21076.1"/>
    <property type="molecule type" value="Genomic_DNA"/>
</dbReference>
<dbReference type="InterPro" id="IPR036237">
    <property type="entry name" value="Xyl_isomerase-like_sf"/>
</dbReference>
<gene>
    <name evidence="3" type="ORF">SCARR_03145</name>
</gene>
<reference evidence="3 4" key="1">
    <citation type="submission" date="2019-04" db="EMBL/GenBank/DDBJ databases">
        <authorList>
            <person name="Van Vliet M D."/>
        </authorList>
    </citation>
    <scope>NUCLEOTIDE SEQUENCE [LARGE SCALE GENOMIC DNA]</scope>
    <source>
        <strain evidence="3 4">F21</strain>
    </source>
</reference>
<feature type="chain" id="PRO_5025687062" description="Xylose isomerase-like TIM barrel domain-containing protein" evidence="1">
    <location>
        <begin position="24"/>
        <end position="306"/>
    </location>
</feature>
<dbReference type="RefSeq" id="WP_136062563.1">
    <property type="nucleotide sequence ID" value="NZ_CAAHFH010000002.1"/>
</dbReference>
<protein>
    <recommendedName>
        <fullName evidence="2">Xylose isomerase-like TIM barrel domain-containing protein</fullName>
    </recommendedName>
</protein>
<organism evidence="3 4">
    <name type="scientific">Pontiella sulfatireligans</name>
    <dbReference type="NCBI Taxonomy" id="2750658"/>
    <lineage>
        <taxon>Bacteria</taxon>
        <taxon>Pseudomonadati</taxon>
        <taxon>Kiritimatiellota</taxon>
        <taxon>Kiritimatiellia</taxon>
        <taxon>Kiritimatiellales</taxon>
        <taxon>Pontiellaceae</taxon>
        <taxon>Pontiella</taxon>
    </lineage>
</organism>
<feature type="domain" description="Xylose isomerase-like TIM barrel" evidence="2">
    <location>
        <begin position="70"/>
        <end position="294"/>
    </location>
</feature>
<dbReference type="SUPFAM" id="SSF51658">
    <property type="entry name" value="Xylose isomerase-like"/>
    <property type="match status" value="1"/>
</dbReference>
<keyword evidence="1" id="KW-0732">Signal</keyword>
<evidence type="ECO:0000313" key="4">
    <source>
        <dbReference type="Proteomes" id="UP000346198"/>
    </source>
</evidence>
<dbReference type="PANTHER" id="PTHR12110">
    <property type="entry name" value="HYDROXYPYRUVATE ISOMERASE"/>
    <property type="match status" value="1"/>
</dbReference>
<sequence>MNRKSFIIASAAAAAGSALSTQAAGRTPKKSGFKISLAQWSIRAFHRAKPGADNYLDPLDFAKYAKNICGIGGLEYVNSFYFGKEGDDAYFAELKKRADGEGVKSLLIMCDRCGQVGASQEEVRIETVEKHKPWLAAAAQLGCHSIRVNAQSAGSFEEQQKLAVDGLTKLAEAAKPYGLNVIVENHGGLSSNGEWLSGVMKMVDLPTVGTLPDFGNFTLNRKTGEQYDRYKGIQELMPFAKGVSAKSHAFDAEGNETKSDYFRIMKIVADSGYRGYVGVEWEGGKPGTTEGIMLTKALIERAIAAL</sequence>
<dbReference type="InterPro" id="IPR013022">
    <property type="entry name" value="Xyl_isomerase-like_TIM-brl"/>
</dbReference>
<accession>A0A6C2UPZ3</accession>
<name>A0A6C2UPZ3_9BACT</name>
<dbReference type="InterPro" id="IPR050312">
    <property type="entry name" value="IolE/XylAMocC-like"/>
</dbReference>
<evidence type="ECO:0000256" key="1">
    <source>
        <dbReference type="SAM" id="SignalP"/>
    </source>
</evidence>